<reference evidence="2" key="1">
    <citation type="submission" date="2017-09" db="EMBL/GenBank/DDBJ databases">
        <title>Depth-based differentiation of microbial function through sediment-hosted aquifers and enrichment of novel symbionts in the deep terrestrial subsurface.</title>
        <authorList>
            <person name="Probst A.J."/>
            <person name="Ladd B."/>
            <person name="Jarett J.K."/>
            <person name="Geller-Mcgrath D.E."/>
            <person name="Sieber C.M.K."/>
            <person name="Emerson J.B."/>
            <person name="Anantharaman K."/>
            <person name="Thomas B.C."/>
            <person name="Malmstrom R."/>
            <person name="Stieglmeier M."/>
            <person name="Klingl A."/>
            <person name="Woyke T."/>
            <person name="Ryan C.M."/>
            <person name="Banfield J.F."/>
        </authorList>
    </citation>
    <scope>NUCLEOTIDE SEQUENCE [LARGE SCALE GENOMIC DNA]</scope>
</reference>
<comment type="caution">
    <text evidence="1">The sequence shown here is derived from an EMBL/GenBank/DDBJ whole genome shotgun (WGS) entry which is preliminary data.</text>
</comment>
<dbReference type="EMBL" id="PFIK01000016">
    <property type="protein sequence ID" value="PIX30209.1"/>
    <property type="molecule type" value="Genomic_DNA"/>
</dbReference>
<evidence type="ECO:0000313" key="1">
    <source>
        <dbReference type="EMBL" id="PIX30209.1"/>
    </source>
</evidence>
<organism evidence="1 2">
    <name type="scientific">Candidatus Berkelbacteria bacterium CG_4_8_14_3_um_filter_42_13</name>
    <dbReference type="NCBI Taxonomy" id="1974505"/>
    <lineage>
        <taxon>Bacteria</taxon>
        <taxon>Candidatus Berkelbacteria</taxon>
    </lineage>
</organism>
<accession>A0A2M7K1R0</accession>
<protein>
    <submittedName>
        <fullName evidence="1">Uncharacterized protein</fullName>
    </submittedName>
</protein>
<sequence length="92" mass="9536">MKEHILVPAGKDGGLVRATRVERLNSGAIIAGYNHQFFLVYPNGTERKVSRTEAEDARAMLSGLAPLGPGQVVMPASYVAAASVGAGNVLGS</sequence>
<dbReference type="AlphaFoldDB" id="A0A2M7K1R0"/>
<evidence type="ECO:0000313" key="2">
    <source>
        <dbReference type="Proteomes" id="UP000229924"/>
    </source>
</evidence>
<name>A0A2M7K1R0_9BACT</name>
<proteinExistence type="predicted"/>
<dbReference type="Proteomes" id="UP000229924">
    <property type="component" value="Unassembled WGS sequence"/>
</dbReference>
<gene>
    <name evidence="1" type="ORF">COZ63_00850</name>
</gene>